<keyword evidence="2" id="KW-1185">Reference proteome</keyword>
<dbReference type="Proteomes" id="UP000095283">
    <property type="component" value="Unplaced"/>
</dbReference>
<proteinExistence type="predicted"/>
<sequence length="121" mass="14258">MNKQYDFFYYAINVFVFFQTTLTLFCTGIGLFFPLSVSTLLQVSSIVFLKVGFEYLSHLFQDLIKFIPEKIEQRKSPVVVSRVTFMNKINWFHHQMGSNILRKTHKLIFNIQITALRCSSF</sequence>
<dbReference type="AlphaFoldDB" id="A0A1I7WJN3"/>
<dbReference type="WBParaSite" id="Hba_05231">
    <property type="protein sequence ID" value="Hba_05231"/>
    <property type="gene ID" value="Hba_05231"/>
</dbReference>
<keyword evidence="1" id="KW-0472">Membrane</keyword>
<protein>
    <submittedName>
        <fullName evidence="3">ABC transmembrane type-1 domain-containing protein</fullName>
    </submittedName>
</protein>
<name>A0A1I7WJN3_HETBA</name>
<feature type="transmembrane region" description="Helical" evidence="1">
    <location>
        <begin position="7"/>
        <end position="33"/>
    </location>
</feature>
<evidence type="ECO:0000313" key="3">
    <source>
        <dbReference type="WBParaSite" id="Hba_05231"/>
    </source>
</evidence>
<accession>A0A1I7WJN3</accession>
<keyword evidence="1" id="KW-1133">Transmembrane helix</keyword>
<evidence type="ECO:0000313" key="2">
    <source>
        <dbReference type="Proteomes" id="UP000095283"/>
    </source>
</evidence>
<evidence type="ECO:0000256" key="1">
    <source>
        <dbReference type="SAM" id="Phobius"/>
    </source>
</evidence>
<organism evidence="2 3">
    <name type="scientific">Heterorhabditis bacteriophora</name>
    <name type="common">Entomopathogenic nematode worm</name>
    <dbReference type="NCBI Taxonomy" id="37862"/>
    <lineage>
        <taxon>Eukaryota</taxon>
        <taxon>Metazoa</taxon>
        <taxon>Ecdysozoa</taxon>
        <taxon>Nematoda</taxon>
        <taxon>Chromadorea</taxon>
        <taxon>Rhabditida</taxon>
        <taxon>Rhabditina</taxon>
        <taxon>Rhabditomorpha</taxon>
        <taxon>Strongyloidea</taxon>
        <taxon>Heterorhabditidae</taxon>
        <taxon>Heterorhabditis</taxon>
    </lineage>
</organism>
<reference evidence="3" key="1">
    <citation type="submission" date="2016-11" db="UniProtKB">
        <authorList>
            <consortium name="WormBaseParasite"/>
        </authorList>
    </citation>
    <scope>IDENTIFICATION</scope>
</reference>
<keyword evidence="1" id="KW-0812">Transmembrane</keyword>